<dbReference type="PaxDb" id="2850-Phatr45968"/>
<evidence type="ECO:0000256" key="1">
    <source>
        <dbReference type="ARBA" id="ARBA00023125"/>
    </source>
</evidence>
<evidence type="ECO:0000259" key="4">
    <source>
        <dbReference type="PROSITE" id="PS50118"/>
    </source>
</evidence>
<keyword evidence="1 2" id="KW-0238">DNA-binding</keyword>
<dbReference type="KEGG" id="pti:PHATRDRAFT_45968"/>
<reference evidence="6" key="2">
    <citation type="submission" date="2008-08" db="EMBL/GenBank/DDBJ databases">
        <authorList>
            <consortium name="Diatom Consortium"/>
            <person name="Grigoriev I."/>
            <person name="Grimwood J."/>
            <person name="Kuo A."/>
            <person name="Otillar R.P."/>
            <person name="Salamov A."/>
            <person name="Detter J.C."/>
            <person name="Lindquist E."/>
            <person name="Shapiro H."/>
            <person name="Lucas S."/>
            <person name="Glavina del Rio T."/>
            <person name="Pitluck S."/>
            <person name="Rokhsar D."/>
            <person name="Bowler C."/>
        </authorList>
    </citation>
    <scope>GENOME REANNOTATION</scope>
    <source>
        <strain evidence="6">CCAP 1055/1</strain>
    </source>
</reference>
<dbReference type="OrthoDB" id="49060at2759"/>
<dbReference type="eggNOG" id="ENOG502SX4N">
    <property type="taxonomic scope" value="Eukaryota"/>
</dbReference>
<dbReference type="HOGENOM" id="CLU_916644_0_0_1"/>
<keyword evidence="2" id="KW-0539">Nucleus</keyword>
<feature type="DNA-binding region" description="HMG box" evidence="2">
    <location>
        <begin position="74"/>
        <end position="143"/>
    </location>
</feature>
<dbReference type="PANTHER" id="PTHR48112:SF15">
    <property type="entry name" value="HMG BOX DOMAIN-CONTAINING PROTEIN"/>
    <property type="match status" value="1"/>
</dbReference>
<dbReference type="Gene3D" id="1.10.30.10">
    <property type="entry name" value="High mobility group box domain"/>
    <property type="match status" value="1"/>
</dbReference>
<dbReference type="PANTHER" id="PTHR48112">
    <property type="entry name" value="HIGH MOBILITY GROUP PROTEIN DSP1"/>
    <property type="match status" value="1"/>
</dbReference>
<name>B7FZB9_PHATC</name>
<dbReference type="GeneID" id="7201035"/>
<keyword evidence="6" id="KW-1185">Reference proteome</keyword>
<dbReference type="STRING" id="556484.B7FZB9"/>
<dbReference type="InterPro" id="IPR050342">
    <property type="entry name" value="HMGB"/>
</dbReference>
<dbReference type="AlphaFoldDB" id="B7FZB9"/>
<dbReference type="SUPFAM" id="SSF47095">
    <property type="entry name" value="HMG-box"/>
    <property type="match status" value="1"/>
</dbReference>
<dbReference type="GO" id="GO:0005634">
    <property type="term" value="C:nucleus"/>
    <property type="evidence" value="ECO:0007669"/>
    <property type="project" value="UniProtKB-UniRule"/>
</dbReference>
<dbReference type="RefSeq" id="XP_002180320.1">
    <property type="nucleotide sequence ID" value="XM_002180284.1"/>
</dbReference>
<dbReference type="SMART" id="SM00398">
    <property type="entry name" value="HMG"/>
    <property type="match status" value="1"/>
</dbReference>
<dbReference type="EMBL" id="CM000611">
    <property type="protein sequence ID" value="EEC48511.1"/>
    <property type="molecule type" value="Genomic_DNA"/>
</dbReference>
<feature type="domain" description="HMG box" evidence="4">
    <location>
        <begin position="74"/>
        <end position="143"/>
    </location>
</feature>
<evidence type="ECO:0000256" key="3">
    <source>
        <dbReference type="SAM" id="MobiDB-lite"/>
    </source>
</evidence>
<evidence type="ECO:0000313" key="5">
    <source>
        <dbReference type="EMBL" id="EEC48511.1"/>
    </source>
</evidence>
<protein>
    <recommendedName>
        <fullName evidence="4">HMG box domain-containing protein</fullName>
    </recommendedName>
</protein>
<evidence type="ECO:0000256" key="2">
    <source>
        <dbReference type="PROSITE-ProRule" id="PRU00267"/>
    </source>
</evidence>
<dbReference type="InterPro" id="IPR036910">
    <property type="entry name" value="HMG_box_dom_sf"/>
</dbReference>
<organism evidence="5 6">
    <name type="scientific">Phaeodactylum tricornutum (strain CCAP 1055/1)</name>
    <dbReference type="NCBI Taxonomy" id="556484"/>
    <lineage>
        <taxon>Eukaryota</taxon>
        <taxon>Sar</taxon>
        <taxon>Stramenopiles</taxon>
        <taxon>Ochrophyta</taxon>
        <taxon>Bacillariophyta</taxon>
        <taxon>Bacillariophyceae</taxon>
        <taxon>Bacillariophycidae</taxon>
        <taxon>Naviculales</taxon>
        <taxon>Phaeodactylaceae</taxon>
        <taxon>Phaeodactylum</taxon>
    </lineage>
</organism>
<accession>B7FZB9</accession>
<sequence>MSPFPFDEIHTSYLDWEFDFGQDGEKILSEMIRTNKEQPVSEPKNVAPIGHTKKRVIETDTLRRPGKKRPSGMPKRPLSAYNVFFQRERPRIYDESNGRIGFQELGKVIGHRWRSLDAKERRAYELVAGKDTIRYRKEMDVFEEKRRKRIKSTPVNALQNDSSLTSTTKSRSKVVEIERLSSQCTSMEAAPHYPGISTPPIHAFVPVASPSPPPPSEEGQQEENSKIHHGVVWENYGKELETMAVPSSTQVVLLDSNGQDKNYVVSYTCYRMSKKDADAYLATFPSHKVHKRIAESHFGYCAKA</sequence>
<dbReference type="PROSITE" id="PS50118">
    <property type="entry name" value="HMG_BOX_2"/>
    <property type="match status" value="1"/>
</dbReference>
<proteinExistence type="predicted"/>
<dbReference type="GO" id="GO:0003677">
    <property type="term" value="F:DNA binding"/>
    <property type="evidence" value="ECO:0007669"/>
    <property type="project" value="UniProtKB-UniRule"/>
</dbReference>
<dbReference type="Pfam" id="PF00505">
    <property type="entry name" value="HMG_box"/>
    <property type="match status" value="1"/>
</dbReference>
<dbReference type="InParanoid" id="B7FZB9"/>
<gene>
    <name evidence="5" type="ORF">PHATRDRAFT_45968</name>
</gene>
<reference evidence="5 6" key="1">
    <citation type="journal article" date="2008" name="Nature">
        <title>The Phaeodactylum genome reveals the evolutionary history of diatom genomes.</title>
        <authorList>
            <person name="Bowler C."/>
            <person name="Allen A.E."/>
            <person name="Badger J.H."/>
            <person name="Grimwood J."/>
            <person name="Jabbari K."/>
            <person name="Kuo A."/>
            <person name="Maheswari U."/>
            <person name="Martens C."/>
            <person name="Maumus F."/>
            <person name="Otillar R.P."/>
            <person name="Rayko E."/>
            <person name="Salamov A."/>
            <person name="Vandepoele K."/>
            <person name="Beszteri B."/>
            <person name="Gruber A."/>
            <person name="Heijde M."/>
            <person name="Katinka M."/>
            <person name="Mock T."/>
            <person name="Valentin K."/>
            <person name="Verret F."/>
            <person name="Berges J.A."/>
            <person name="Brownlee C."/>
            <person name="Cadoret J.P."/>
            <person name="Chiovitti A."/>
            <person name="Choi C.J."/>
            <person name="Coesel S."/>
            <person name="De Martino A."/>
            <person name="Detter J.C."/>
            <person name="Durkin C."/>
            <person name="Falciatore A."/>
            <person name="Fournet J."/>
            <person name="Haruta M."/>
            <person name="Huysman M.J."/>
            <person name="Jenkins B.D."/>
            <person name="Jiroutova K."/>
            <person name="Jorgensen R.E."/>
            <person name="Joubert Y."/>
            <person name="Kaplan A."/>
            <person name="Kroger N."/>
            <person name="Kroth P.G."/>
            <person name="La Roche J."/>
            <person name="Lindquist E."/>
            <person name="Lommer M."/>
            <person name="Martin-Jezequel V."/>
            <person name="Lopez P.J."/>
            <person name="Lucas S."/>
            <person name="Mangogna M."/>
            <person name="McGinnis K."/>
            <person name="Medlin L.K."/>
            <person name="Montsant A."/>
            <person name="Oudot-Le Secq M.P."/>
            <person name="Napoli C."/>
            <person name="Obornik M."/>
            <person name="Parker M.S."/>
            <person name="Petit J.L."/>
            <person name="Porcel B.M."/>
            <person name="Poulsen N."/>
            <person name="Robison M."/>
            <person name="Rychlewski L."/>
            <person name="Rynearson T.A."/>
            <person name="Schmutz J."/>
            <person name="Shapiro H."/>
            <person name="Siaut M."/>
            <person name="Stanley M."/>
            <person name="Sussman M.R."/>
            <person name="Taylor A.R."/>
            <person name="Vardi A."/>
            <person name="von Dassow P."/>
            <person name="Vyverman W."/>
            <person name="Willis A."/>
            <person name="Wyrwicz L.S."/>
            <person name="Rokhsar D.S."/>
            <person name="Weissenbach J."/>
            <person name="Armbrust E.V."/>
            <person name="Green B.R."/>
            <person name="Van de Peer Y."/>
            <person name="Grigoriev I.V."/>
        </authorList>
    </citation>
    <scope>NUCLEOTIDE SEQUENCE [LARGE SCALE GENOMIC DNA]</scope>
    <source>
        <strain evidence="5 6">CCAP 1055/1</strain>
    </source>
</reference>
<dbReference type="InterPro" id="IPR009071">
    <property type="entry name" value="HMG_box_dom"/>
</dbReference>
<feature type="region of interest" description="Disordered" evidence="3">
    <location>
        <begin position="201"/>
        <end position="224"/>
    </location>
</feature>
<evidence type="ECO:0000313" key="6">
    <source>
        <dbReference type="Proteomes" id="UP000000759"/>
    </source>
</evidence>
<dbReference type="Proteomes" id="UP000000759">
    <property type="component" value="Chromosome 8"/>
</dbReference>